<evidence type="ECO:0000256" key="1">
    <source>
        <dbReference type="SAM" id="MobiDB-lite"/>
    </source>
</evidence>
<protein>
    <submittedName>
        <fullName evidence="2">Uncharacterized protein</fullName>
    </submittedName>
</protein>
<organism evidence="2">
    <name type="scientific">Arundo donax</name>
    <name type="common">Giant reed</name>
    <name type="synonym">Donax arundinaceus</name>
    <dbReference type="NCBI Taxonomy" id="35708"/>
    <lineage>
        <taxon>Eukaryota</taxon>
        <taxon>Viridiplantae</taxon>
        <taxon>Streptophyta</taxon>
        <taxon>Embryophyta</taxon>
        <taxon>Tracheophyta</taxon>
        <taxon>Spermatophyta</taxon>
        <taxon>Magnoliopsida</taxon>
        <taxon>Liliopsida</taxon>
        <taxon>Poales</taxon>
        <taxon>Poaceae</taxon>
        <taxon>PACMAD clade</taxon>
        <taxon>Arundinoideae</taxon>
        <taxon>Arundineae</taxon>
        <taxon>Arundo</taxon>
    </lineage>
</organism>
<reference evidence="2" key="1">
    <citation type="submission" date="2014-09" db="EMBL/GenBank/DDBJ databases">
        <authorList>
            <person name="Magalhaes I.L.F."/>
            <person name="Oliveira U."/>
            <person name="Santos F.R."/>
            <person name="Vidigal T.H.D.A."/>
            <person name="Brescovit A.D."/>
            <person name="Santos A.J."/>
        </authorList>
    </citation>
    <scope>NUCLEOTIDE SEQUENCE</scope>
    <source>
        <tissue evidence="2">Shoot tissue taken approximately 20 cm above the soil surface</tissue>
    </source>
</reference>
<feature type="compositionally biased region" description="Basic residues" evidence="1">
    <location>
        <begin position="1"/>
        <end position="14"/>
    </location>
</feature>
<dbReference type="EMBL" id="GBRH01183721">
    <property type="protein sequence ID" value="JAE14175.1"/>
    <property type="molecule type" value="Transcribed_RNA"/>
</dbReference>
<accession>A0A0A9FMY6</accession>
<name>A0A0A9FMY6_ARUDO</name>
<dbReference type="AlphaFoldDB" id="A0A0A9FMY6"/>
<proteinExistence type="predicted"/>
<evidence type="ECO:0000313" key="2">
    <source>
        <dbReference type="EMBL" id="JAE14175.1"/>
    </source>
</evidence>
<reference evidence="2" key="2">
    <citation type="journal article" date="2015" name="Data Brief">
        <title>Shoot transcriptome of the giant reed, Arundo donax.</title>
        <authorList>
            <person name="Barrero R.A."/>
            <person name="Guerrero F.D."/>
            <person name="Moolhuijzen P."/>
            <person name="Goolsby J.A."/>
            <person name="Tidwell J."/>
            <person name="Bellgard S.E."/>
            <person name="Bellgard M.I."/>
        </authorList>
    </citation>
    <scope>NUCLEOTIDE SEQUENCE</scope>
    <source>
        <tissue evidence="2">Shoot tissue taken approximately 20 cm above the soil surface</tissue>
    </source>
</reference>
<sequence>MRPKGLRRLRRRSSQRGTCRVPRSSPSRLRLCFLGLKALLK</sequence>
<feature type="region of interest" description="Disordered" evidence="1">
    <location>
        <begin position="1"/>
        <end position="24"/>
    </location>
</feature>